<name>A0A5M7AWX3_9FLAO</name>
<evidence type="ECO:0000259" key="2">
    <source>
        <dbReference type="Pfam" id="PF02470"/>
    </source>
</evidence>
<evidence type="ECO:0000313" key="3">
    <source>
        <dbReference type="EMBL" id="KAA5821160.1"/>
    </source>
</evidence>
<dbReference type="InterPro" id="IPR003399">
    <property type="entry name" value="Mce/MlaD"/>
</dbReference>
<dbReference type="PANTHER" id="PTHR33371">
    <property type="entry name" value="INTERMEMBRANE PHOSPHOLIPID TRANSPORT SYSTEM BINDING PROTEIN MLAD-RELATED"/>
    <property type="match status" value="1"/>
</dbReference>
<keyword evidence="1" id="KW-1133">Transmembrane helix</keyword>
<keyword evidence="1" id="KW-0812">Transmembrane</keyword>
<dbReference type="PANTHER" id="PTHR33371:SF4">
    <property type="entry name" value="INTERMEMBRANE PHOSPHOLIPID TRANSPORT SYSTEM BINDING PROTEIN MLAD"/>
    <property type="match status" value="1"/>
</dbReference>
<dbReference type="Proteomes" id="UP000322315">
    <property type="component" value="Unassembled WGS sequence"/>
</dbReference>
<dbReference type="InterPro" id="IPR052336">
    <property type="entry name" value="MlaD_Phospholipid_Transporter"/>
</dbReference>
<accession>A0A5M7AWX3</accession>
<reference evidence="3 6" key="1">
    <citation type="journal article" date="2015" name="Int. J. Syst. Evol. Microbiol.">
        <title>Algibacter amylolyticus sp. nov., isolated from intertidal sediment.</title>
        <authorList>
            <person name="Zhang D.C."/>
            <person name="Wu J."/>
            <person name="Neuner K."/>
            <person name="Yao J."/>
            <person name="Margesin R."/>
        </authorList>
    </citation>
    <scope>NUCLEOTIDE SEQUENCE [LARGE SCALE GENOMIC DNA]</scope>
    <source>
        <strain evidence="3 6">RU-4-M-4</strain>
    </source>
</reference>
<dbReference type="OrthoDB" id="9769132at2"/>
<reference evidence="3" key="3">
    <citation type="submission" date="2019-09" db="EMBL/GenBank/DDBJ databases">
        <authorList>
            <person name="Zhang D.-C."/>
        </authorList>
    </citation>
    <scope>NUCLEOTIDE SEQUENCE</scope>
    <source>
        <strain evidence="3">RU-4-M-4</strain>
    </source>
</reference>
<dbReference type="AlphaFoldDB" id="A0A5M7AWX3"/>
<dbReference type="Pfam" id="PF02470">
    <property type="entry name" value="MlaD"/>
    <property type="match status" value="1"/>
</dbReference>
<dbReference type="Proteomes" id="UP000315145">
    <property type="component" value="Unassembled WGS sequence"/>
</dbReference>
<organism evidence="3 6">
    <name type="scientific">Algibacter amylolyticus</name>
    <dbReference type="NCBI Taxonomy" id="1608400"/>
    <lineage>
        <taxon>Bacteria</taxon>
        <taxon>Pseudomonadati</taxon>
        <taxon>Bacteroidota</taxon>
        <taxon>Flavobacteriia</taxon>
        <taxon>Flavobacteriales</taxon>
        <taxon>Flavobacteriaceae</taxon>
        <taxon>Algibacter</taxon>
    </lineage>
</organism>
<protein>
    <submittedName>
        <fullName evidence="3">MCE family protein</fullName>
    </submittedName>
</protein>
<reference evidence="4 5" key="2">
    <citation type="submission" date="2019-07" db="EMBL/GenBank/DDBJ databases">
        <title>Algibacter marinivivus sp. nov., isolated from the surface of a marine red alga.</title>
        <authorList>
            <person name="Zhong X."/>
            <person name="Xu W."/>
            <person name="Zhang Y."/>
            <person name="Zhang Q."/>
            <person name="Du Z."/>
        </authorList>
    </citation>
    <scope>NUCLEOTIDE SEQUENCE [LARGE SCALE GENOMIC DNA]</scope>
    <source>
        <strain evidence="4 5">RU-4-M-4</strain>
    </source>
</reference>
<evidence type="ECO:0000313" key="4">
    <source>
        <dbReference type="EMBL" id="TSJ72106.1"/>
    </source>
</evidence>
<gene>
    <name evidence="3" type="ORF">F2B50_16785</name>
    <name evidence="4" type="ORF">FPF71_16785</name>
</gene>
<feature type="domain" description="Mce/MlaD" evidence="2">
    <location>
        <begin position="37"/>
        <end position="113"/>
    </location>
</feature>
<proteinExistence type="predicted"/>
<dbReference type="EMBL" id="VMBF01000012">
    <property type="protein sequence ID" value="TSJ72106.1"/>
    <property type="molecule type" value="Genomic_DNA"/>
</dbReference>
<dbReference type="EMBL" id="VWRS01000012">
    <property type="protein sequence ID" value="KAA5821160.1"/>
    <property type="molecule type" value="Genomic_DNA"/>
</dbReference>
<dbReference type="RefSeq" id="WP_144118087.1">
    <property type="nucleotide sequence ID" value="NZ_JACHGE010000011.1"/>
</dbReference>
<evidence type="ECO:0000256" key="1">
    <source>
        <dbReference type="SAM" id="Phobius"/>
    </source>
</evidence>
<evidence type="ECO:0000313" key="6">
    <source>
        <dbReference type="Proteomes" id="UP000322315"/>
    </source>
</evidence>
<feature type="transmembrane region" description="Helical" evidence="1">
    <location>
        <begin position="7"/>
        <end position="24"/>
    </location>
</feature>
<evidence type="ECO:0000313" key="5">
    <source>
        <dbReference type="Proteomes" id="UP000315145"/>
    </source>
</evidence>
<sequence length="313" mass="34035">MKITREVKTGVLVLLGIILLYYGFNYLKGRDLFNSSLTFYTEYENVEGLVPSTPVTINGLAVGQVTKIGFKGDGSGKLLIELLVDSDFKFSKNSRAELYETGLIGGKAIAIVPAFDGAETATNNTVLKGSIKAGLTELVNQRLTPLQEKIEIMMVGADSLLSNINDIFDEKTKAHLQTSIAGLSSTIDSFKSTSNSLNQLMLANEAKIDAVLTNAEKATSDLTKISGSLSQSDLGQTVKNLESTLANFNTLLADLEHGKGTMGKLLKDDQLYNNLEGATSELEALLLDFKLHPNRYTRILSKKEIPYQEPESN</sequence>
<keyword evidence="5" id="KW-1185">Reference proteome</keyword>
<comment type="caution">
    <text evidence="3">The sequence shown here is derived from an EMBL/GenBank/DDBJ whole genome shotgun (WGS) entry which is preliminary data.</text>
</comment>
<keyword evidence="1" id="KW-0472">Membrane</keyword>